<comment type="similarity">
    <text evidence="2">Belongs to the DODA-type extradiol aromatic ring-opening dioxygenase family.</text>
</comment>
<dbReference type="Pfam" id="PF02900">
    <property type="entry name" value="LigB"/>
    <property type="match status" value="1"/>
</dbReference>
<evidence type="ECO:0000259" key="6">
    <source>
        <dbReference type="Pfam" id="PF02900"/>
    </source>
</evidence>
<keyword evidence="7" id="KW-0223">Dioxygenase</keyword>
<dbReference type="InterPro" id="IPR014436">
    <property type="entry name" value="Extradiol_dOase_DODA"/>
</dbReference>
<dbReference type="Gene3D" id="3.40.830.10">
    <property type="entry name" value="LigB-like"/>
    <property type="match status" value="1"/>
</dbReference>
<evidence type="ECO:0000256" key="1">
    <source>
        <dbReference type="ARBA" id="ARBA00001947"/>
    </source>
</evidence>
<dbReference type="GO" id="GO:0016702">
    <property type="term" value="F:oxidoreductase activity, acting on single donors with incorporation of molecular oxygen, incorporation of two atoms of oxygen"/>
    <property type="evidence" value="ECO:0007669"/>
    <property type="project" value="UniProtKB-ARBA"/>
</dbReference>
<reference evidence="7 8" key="1">
    <citation type="submission" date="2016-12" db="EMBL/GenBank/DDBJ databases">
        <title>Domibacillus antri genome sequencing.</title>
        <authorList>
            <person name="Verma A."/>
            <person name="Krishnamurthi S."/>
        </authorList>
    </citation>
    <scope>NUCLEOTIDE SEQUENCE [LARGE SCALE GENOMIC DNA]</scope>
    <source>
        <strain evidence="7 8">XD80</strain>
    </source>
</reference>
<keyword evidence="8" id="KW-1185">Reference proteome</keyword>
<organism evidence="7 8">
    <name type="scientific">Domibacillus antri</name>
    <dbReference type="NCBI Taxonomy" id="1714264"/>
    <lineage>
        <taxon>Bacteria</taxon>
        <taxon>Bacillati</taxon>
        <taxon>Bacillota</taxon>
        <taxon>Bacilli</taxon>
        <taxon>Bacillales</taxon>
        <taxon>Bacillaceae</taxon>
        <taxon>Domibacillus</taxon>
    </lineage>
</organism>
<evidence type="ECO:0000313" key="8">
    <source>
        <dbReference type="Proteomes" id="UP000185568"/>
    </source>
</evidence>
<dbReference type="AlphaFoldDB" id="A0A1Q8Q8A6"/>
<dbReference type="STRING" id="1714264.BTO30_03910"/>
<dbReference type="OrthoDB" id="9790889at2"/>
<dbReference type="SUPFAM" id="SSF53213">
    <property type="entry name" value="LigB-like"/>
    <property type="match status" value="1"/>
</dbReference>
<keyword evidence="5" id="KW-0560">Oxidoreductase</keyword>
<evidence type="ECO:0000313" key="7">
    <source>
        <dbReference type="EMBL" id="OLN23579.1"/>
    </source>
</evidence>
<proteinExistence type="inferred from homology"/>
<evidence type="ECO:0000256" key="4">
    <source>
        <dbReference type="ARBA" id="ARBA00022833"/>
    </source>
</evidence>
<dbReference type="PANTHER" id="PTHR30096">
    <property type="entry name" value="4,5-DOPA DIOXYGENASE EXTRADIOL-LIKE PROTEIN"/>
    <property type="match status" value="1"/>
</dbReference>
<evidence type="ECO:0000256" key="2">
    <source>
        <dbReference type="ARBA" id="ARBA00007581"/>
    </source>
</evidence>
<protein>
    <submittedName>
        <fullName evidence="7">Dioxygenase</fullName>
    </submittedName>
</protein>
<name>A0A1Q8Q8A6_9BACI</name>
<keyword evidence="3" id="KW-0479">Metal-binding</keyword>
<sequence>MMPSLFLAHGSPMIALQENAYTNVLSEIGKAEKPEAIVIFTAHWETPVLTISSVEGEYETIYDFGGFPEELYQMKYPAKGSPDLAKRLSELLKSANIDSQFDHRRGLDHGSWTLLKHLYPDADIPVVQVSVQPFLPLEQQFKIGEAIRSLGEDHILVIGSGVTVHNLRQINWGATEVEEWAVQFDSWLEENMLKGDYDTLFRTMEEAPHAQRAVPRPEHFIPLFIAMGAGNRETPDILFKGYELGSISYLSAAF</sequence>
<evidence type="ECO:0000256" key="5">
    <source>
        <dbReference type="ARBA" id="ARBA00023002"/>
    </source>
</evidence>
<dbReference type="PANTHER" id="PTHR30096:SF0">
    <property type="entry name" value="4,5-DOPA DIOXYGENASE EXTRADIOL-LIKE PROTEIN"/>
    <property type="match status" value="1"/>
</dbReference>
<dbReference type="Proteomes" id="UP000185568">
    <property type="component" value="Unassembled WGS sequence"/>
</dbReference>
<gene>
    <name evidence="7" type="ORF">BTO30_03910</name>
</gene>
<accession>A0A1Q8Q8A6</accession>
<dbReference type="InterPro" id="IPR004183">
    <property type="entry name" value="Xdiol_dOase_suB"/>
</dbReference>
<keyword evidence="4" id="KW-0862">Zinc</keyword>
<comment type="cofactor">
    <cofactor evidence="1">
        <name>Zn(2+)</name>
        <dbReference type="ChEBI" id="CHEBI:29105"/>
    </cofactor>
</comment>
<dbReference type="GO" id="GO:0008270">
    <property type="term" value="F:zinc ion binding"/>
    <property type="evidence" value="ECO:0007669"/>
    <property type="project" value="InterPro"/>
</dbReference>
<comment type="caution">
    <text evidence="7">The sequence shown here is derived from an EMBL/GenBank/DDBJ whole genome shotgun (WGS) entry which is preliminary data.</text>
</comment>
<dbReference type="GO" id="GO:0008198">
    <property type="term" value="F:ferrous iron binding"/>
    <property type="evidence" value="ECO:0007669"/>
    <property type="project" value="InterPro"/>
</dbReference>
<dbReference type="CDD" id="cd07363">
    <property type="entry name" value="45_DOPA_Dioxygenase"/>
    <property type="match status" value="1"/>
</dbReference>
<feature type="domain" description="Extradiol ring-cleavage dioxygenase class III enzyme subunit B" evidence="6">
    <location>
        <begin position="20"/>
        <end position="247"/>
    </location>
</feature>
<evidence type="ECO:0000256" key="3">
    <source>
        <dbReference type="ARBA" id="ARBA00022723"/>
    </source>
</evidence>
<dbReference type="EMBL" id="MSDU01000007">
    <property type="protein sequence ID" value="OLN23579.1"/>
    <property type="molecule type" value="Genomic_DNA"/>
</dbReference>
<dbReference type="RefSeq" id="WP_075397413.1">
    <property type="nucleotide sequence ID" value="NZ_MSDU01000007.1"/>
</dbReference>
<dbReference type="PIRSF" id="PIRSF006157">
    <property type="entry name" value="Doxgns_DODA"/>
    <property type="match status" value="1"/>
</dbReference>